<proteinExistence type="predicted"/>
<feature type="compositionally biased region" description="Polar residues" evidence="1">
    <location>
        <begin position="72"/>
        <end position="81"/>
    </location>
</feature>
<reference evidence="2" key="1">
    <citation type="submission" date="2025-08" db="UniProtKB">
        <authorList>
            <consortium name="Ensembl"/>
        </authorList>
    </citation>
    <scope>IDENTIFICATION</scope>
</reference>
<sequence>MQEDGELLYPSDSDEGDNTEMLDLAGDAENQLNFFNKDEESSKGFTCQVGDFSESRASENSASSNEEETDAAGTSENTQRLSMAELSSALEKAEGPAVLWESSAESSAITSFKGKSVTENAAELEDPKDQGGCHEGKENEEECPELINSSALNEEFRHGSNEECIVPTAGHRTRTKSVSSVRSVGSCSTIPPELVKQKIKRQLTKQQKSALRQRLQKGEANIYTKQRRENMHNIKSSLDAASFWG</sequence>
<evidence type="ECO:0000313" key="3">
    <source>
        <dbReference type="Proteomes" id="UP000694560"/>
    </source>
</evidence>
<protein>
    <submittedName>
        <fullName evidence="2">Uncharacterized protein</fullName>
    </submittedName>
</protein>
<dbReference type="Proteomes" id="UP000694560">
    <property type="component" value="Unplaced"/>
</dbReference>
<accession>A0A8C5XA41</accession>
<evidence type="ECO:0000256" key="1">
    <source>
        <dbReference type="SAM" id="MobiDB-lite"/>
    </source>
</evidence>
<feature type="region of interest" description="Disordered" evidence="1">
    <location>
        <begin position="1"/>
        <end position="144"/>
    </location>
</feature>
<dbReference type="OrthoDB" id="10258631at2759"/>
<feature type="compositionally biased region" description="Basic and acidic residues" evidence="1">
    <location>
        <begin position="125"/>
        <end position="137"/>
    </location>
</feature>
<name>A0A8C5XA41_9PASS</name>
<reference evidence="2" key="2">
    <citation type="submission" date="2025-09" db="UniProtKB">
        <authorList>
            <consortium name="Ensembl"/>
        </authorList>
    </citation>
    <scope>IDENTIFICATION</scope>
</reference>
<dbReference type="AlphaFoldDB" id="A0A8C5XA41"/>
<organism evidence="2 3">
    <name type="scientific">Malurus cyaneus samueli</name>
    <dbReference type="NCBI Taxonomy" id="2593467"/>
    <lineage>
        <taxon>Eukaryota</taxon>
        <taxon>Metazoa</taxon>
        <taxon>Chordata</taxon>
        <taxon>Craniata</taxon>
        <taxon>Vertebrata</taxon>
        <taxon>Euteleostomi</taxon>
        <taxon>Archelosauria</taxon>
        <taxon>Archosauria</taxon>
        <taxon>Dinosauria</taxon>
        <taxon>Saurischia</taxon>
        <taxon>Theropoda</taxon>
        <taxon>Coelurosauria</taxon>
        <taxon>Aves</taxon>
        <taxon>Neognathae</taxon>
        <taxon>Neoaves</taxon>
        <taxon>Telluraves</taxon>
        <taxon>Australaves</taxon>
        <taxon>Passeriformes</taxon>
        <taxon>Meliphagoidea</taxon>
        <taxon>Maluridae</taxon>
        <taxon>Malurus</taxon>
    </lineage>
</organism>
<feature type="compositionally biased region" description="Acidic residues" evidence="1">
    <location>
        <begin position="1"/>
        <end position="20"/>
    </location>
</feature>
<evidence type="ECO:0000313" key="2">
    <source>
        <dbReference type="Ensembl" id="ENSMCSP00000021966.1"/>
    </source>
</evidence>
<keyword evidence="3" id="KW-1185">Reference proteome</keyword>
<dbReference type="Ensembl" id="ENSMCST00000022526.1">
    <property type="protein sequence ID" value="ENSMCSP00000021966.1"/>
    <property type="gene ID" value="ENSMCSG00000015332.1"/>
</dbReference>